<evidence type="ECO:0008006" key="4">
    <source>
        <dbReference type="Google" id="ProtNLM"/>
    </source>
</evidence>
<evidence type="ECO:0000313" key="3">
    <source>
        <dbReference type="Proteomes" id="UP001430796"/>
    </source>
</evidence>
<dbReference type="RefSeq" id="WP_237053424.1">
    <property type="nucleotide sequence ID" value="NZ_JAKJPO010000001.1"/>
</dbReference>
<reference evidence="2" key="1">
    <citation type="submission" date="2022-01" db="EMBL/GenBank/DDBJ databases">
        <title>Lysobacter chinensis sp. nov., a bacterium isolated from cow dung compost.</title>
        <authorList>
            <person name="Liu Y."/>
        </authorList>
    </citation>
    <scope>NUCLEOTIDE SEQUENCE</scope>
    <source>
        <strain evidence="2">TLK-CK17</strain>
    </source>
</reference>
<feature type="transmembrane region" description="Helical" evidence="1">
    <location>
        <begin position="51"/>
        <end position="76"/>
    </location>
</feature>
<keyword evidence="1" id="KW-1133">Transmembrane helix</keyword>
<keyword evidence="3" id="KW-1185">Reference proteome</keyword>
<proteinExistence type="predicted"/>
<feature type="transmembrane region" description="Helical" evidence="1">
    <location>
        <begin position="6"/>
        <end position="30"/>
    </location>
</feature>
<reference evidence="2" key="2">
    <citation type="submission" date="2022-01" db="EMBL/GenBank/DDBJ databases">
        <authorList>
            <person name="Zhou L.Y."/>
        </authorList>
    </citation>
    <scope>NUCLEOTIDE SEQUENCE</scope>
    <source>
        <strain evidence="2">TLK-CK17</strain>
    </source>
</reference>
<evidence type="ECO:0000313" key="2">
    <source>
        <dbReference type="EMBL" id="MCF7221081.1"/>
    </source>
</evidence>
<evidence type="ECO:0000256" key="1">
    <source>
        <dbReference type="SAM" id="Phobius"/>
    </source>
</evidence>
<dbReference type="Proteomes" id="UP001430796">
    <property type="component" value="Unassembled WGS sequence"/>
</dbReference>
<gene>
    <name evidence="2" type="ORF">L3V18_04660</name>
</gene>
<keyword evidence="1" id="KW-0472">Membrane</keyword>
<sequence>MDLLYSASLLLAIVLAGTGLAAAATCLLMRAAAKRSTGYPPSPTVPARHRAWLRGSAALVVTATACLCVSVLAHRFSGHGPGSPAPMDMPRFLIEHPAFGIAALLVLSAATALAFARNKA</sequence>
<protein>
    <recommendedName>
        <fullName evidence="4">Transmembrane protein</fullName>
    </recommendedName>
</protein>
<keyword evidence="1" id="KW-0812">Transmembrane</keyword>
<feature type="transmembrane region" description="Helical" evidence="1">
    <location>
        <begin position="96"/>
        <end position="116"/>
    </location>
</feature>
<dbReference type="EMBL" id="JAKJPO010000001">
    <property type="protein sequence ID" value="MCF7221081.1"/>
    <property type="molecule type" value="Genomic_DNA"/>
</dbReference>
<organism evidence="2 3">
    <name type="scientific">Marilutibacter chinensis</name>
    <dbReference type="NCBI Taxonomy" id="2912247"/>
    <lineage>
        <taxon>Bacteria</taxon>
        <taxon>Pseudomonadati</taxon>
        <taxon>Pseudomonadota</taxon>
        <taxon>Gammaproteobacteria</taxon>
        <taxon>Lysobacterales</taxon>
        <taxon>Lysobacteraceae</taxon>
        <taxon>Marilutibacter</taxon>
    </lineage>
</organism>
<name>A0ABS9HRE5_9GAMM</name>
<accession>A0ABS9HRE5</accession>
<comment type="caution">
    <text evidence="2">The sequence shown here is derived from an EMBL/GenBank/DDBJ whole genome shotgun (WGS) entry which is preliminary data.</text>
</comment>